<dbReference type="AlphaFoldDB" id="A0A1M7QW16"/>
<name>A0A1M7QW16_9ACTN</name>
<reference evidence="1 2" key="1">
    <citation type="submission" date="2016-11" db="EMBL/GenBank/DDBJ databases">
        <authorList>
            <person name="Jaros S."/>
            <person name="Januszkiewicz K."/>
            <person name="Wedrychowicz H."/>
        </authorList>
    </citation>
    <scope>NUCLEOTIDE SEQUENCE [LARGE SCALE GENOMIC DNA]</scope>
    <source>
        <strain evidence="1 2">CGMCC 4.2025</strain>
    </source>
</reference>
<evidence type="ECO:0000313" key="1">
    <source>
        <dbReference type="EMBL" id="SHN35977.1"/>
    </source>
</evidence>
<dbReference type="PANTHER" id="PTHR30007:SF0">
    <property type="entry name" value="TRANSPOSASE"/>
    <property type="match status" value="1"/>
</dbReference>
<dbReference type="EMBL" id="FRBI01000045">
    <property type="protein sequence ID" value="SHN35977.1"/>
    <property type="molecule type" value="Genomic_DNA"/>
</dbReference>
<proteinExistence type="predicted"/>
<evidence type="ECO:0008006" key="3">
    <source>
        <dbReference type="Google" id="ProtNLM"/>
    </source>
</evidence>
<organism evidence="1 2">
    <name type="scientific">Actinacidiphila paucisporea</name>
    <dbReference type="NCBI Taxonomy" id="310782"/>
    <lineage>
        <taxon>Bacteria</taxon>
        <taxon>Bacillati</taxon>
        <taxon>Actinomycetota</taxon>
        <taxon>Actinomycetes</taxon>
        <taxon>Kitasatosporales</taxon>
        <taxon>Streptomycetaceae</taxon>
        <taxon>Actinacidiphila</taxon>
    </lineage>
</organism>
<gene>
    <name evidence="1" type="ORF">SAMN05216499_14510</name>
</gene>
<keyword evidence="2" id="KW-1185">Reference proteome</keyword>
<dbReference type="Proteomes" id="UP000184111">
    <property type="component" value="Unassembled WGS sequence"/>
</dbReference>
<dbReference type="STRING" id="310782.SAMN05216499_14510"/>
<sequence>MPIYDALVEELDDVPAEVRLTAERTVQKNAETATALRISVRFGRAGRRAWRECGEAGVLSKGSPGRSRLSEDQIAGLERELERGPLAHGWADQRWTLARIKTLIGRLFPCLVHGRGHLAAVEADPGRVETSRPDLLRWLAEYGLQPATPQQYFARWRKNGTDKQIHDRLRMQVREHAGRPEDPSAVVLDSQSVRAAAGVPKATTGLDAGKKALRT</sequence>
<evidence type="ECO:0000313" key="2">
    <source>
        <dbReference type="Proteomes" id="UP000184111"/>
    </source>
</evidence>
<accession>A0A1M7QW16</accession>
<protein>
    <recommendedName>
        <fullName evidence="3">Transposase</fullName>
    </recommendedName>
</protein>
<dbReference type="PANTHER" id="PTHR30007">
    <property type="entry name" value="PHP DOMAIN PROTEIN"/>
    <property type="match status" value="1"/>
</dbReference>